<gene>
    <name evidence="2" type="ORF">BDFB_008559</name>
</gene>
<comment type="caution">
    <text evidence="2">The sequence shown here is derived from an EMBL/GenBank/DDBJ whole genome shotgun (WGS) entry which is preliminary data.</text>
</comment>
<dbReference type="Proteomes" id="UP000292052">
    <property type="component" value="Unassembled WGS sequence"/>
</dbReference>
<evidence type="ECO:0000256" key="1">
    <source>
        <dbReference type="SAM" id="MobiDB-lite"/>
    </source>
</evidence>
<keyword evidence="3" id="KW-1185">Reference proteome</keyword>
<dbReference type="EMBL" id="QDEB01065079">
    <property type="protein sequence ID" value="RZC36116.1"/>
    <property type="molecule type" value="Genomic_DNA"/>
</dbReference>
<sequence>VEREKQQQQHTSPCPADYDAAVQSPRSGGSSCGGILLPVGETSAERAYVPTVGRAHYDIFTNNNADLYELIERTQVEGPWPIDHPLPLPRWAMEPKKFYGLGSLTQYEKLAGNIEMHVQKLLEEHNYNTVGNFINLYQNFKKSGSSDFLKYFQSYSPPITPAHHTCVGLALELWNRLHQLELSFPELSKHLFLVSCEENIEALSEYTALSERLDTAAYDLEKEHVLLCLKFQINERPGLLLCDPGYHVGRVVTVMQDRAYPNTGWFIQSEENNIRKEYNYQFSSLNDKFVEWNERTTRNGIQESFTGLIYIARPYLTAVDVTERRNLVYNFRSLLSRDQKGHLIAGIYFKVKENCDEFTIFYQDMGKQRMKMKFSSFLQPFQLTEKALNIITICNEQLNLREGSLLYILTQAGELMSDKMYLRQLLEVNESINIMSANN</sequence>
<feature type="non-terminal residue" evidence="2">
    <location>
        <position position="1"/>
    </location>
</feature>
<organism evidence="2 3">
    <name type="scientific">Asbolus verrucosus</name>
    <name type="common">Desert ironclad beetle</name>
    <dbReference type="NCBI Taxonomy" id="1661398"/>
    <lineage>
        <taxon>Eukaryota</taxon>
        <taxon>Metazoa</taxon>
        <taxon>Ecdysozoa</taxon>
        <taxon>Arthropoda</taxon>
        <taxon>Hexapoda</taxon>
        <taxon>Insecta</taxon>
        <taxon>Pterygota</taxon>
        <taxon>Neoptera</taxon>
        <taxon>Endopterygota</taxon>
        <taxon>Coleoptera</taxon>
        <taxon>Polyphaga</taxon>
        <taxon>Cucujiformia</taxon>
        <taxon>Tenebrionidae</taxon>
        <taxon>Pimeliinae</taxon>
        <taxon>Asbolus</taxon>
    </lineage>
</organism>
<dbReference type="OrthoDB" id="7458733at2759"/>
<protein>
    <submittedName>
        <fullName evidence="2">Uncharacterized protein</fullName>
    </submittedName>
</protein>
<evidence type="ECO:0000313" key="2">
    <source>
        <dbReference type="EMBL" id="RZC36116.1"/>
    </source>
</evidence>
<proteinExistence type="predicted"/>
<dbReference type="AlphaFoldDB" id="A0A482VTS1"/>
<name>A0A482VTS1_ASBVE</name>
<evidence type="ECO:0000313" key="3">
    <source>
        <dbReference type="Proteomes" id="UP000292052"/>
    </source>
</evidence>
<accession>A0A482VTS1</accession>
<reference evidence="2 3" key="1">
    <citation type="submission" date="2017-03" db="EMBL/GenBank/DDBJ databases">
        <title>Genome of the blue death feigning beetle - Asbolus verrucosus.</title>
        <authorList>
            <person name="Rider S.D."/>
        </authorList>
    </citation>
    <scope>NUCLEOTIDE SEQUENCE [LARGE SCALE GENOMIC DNA]</scope>
    <source>
        <strain evidence="2">Butters</strain>
        <tissue evidence="2">Head and leg muscle</tissue>
    </source>
</reference>
<dbReference type="STRING" id="1661398.A0A482VTS1"/>
<feature type="region of interest" description="Disordered" evidence="1">
    <location>
        <begin position="1"/>
        <end position="25"/>
    </location>
</feature>